<dbReference type="EMBL" id="KY290953">
    <property type="protein sequence ID" value="APU01292.1"/>
    <property type="molecule type" value="Genomic_DNA"/>
</dbReference>
<protein>
    <submittedName>
        <fullName evidence="1">Uncharacterized protein</fullName>
    </submittedName>
</protein>
<evidence type="ECO:0000313" key="1">
    <source>
        <dbReference type="EMBL" id="APU01292.1"/>
    </source>
</evidence>
<name>A0A219YBF8_9CAUD</name>
<proteinExistence type="predicted"/>
<organism evidence="1 2">
    <name type="scientific">Aeromonas phage 51</name>
    <dbReference type="NCBI Taxonomy" id="1932901"/>
    <lineage>
        <taxon>Viruses</taxon>
        <taxon>Duplodnaviria</taxon>
        <taxon>Heunggongvirae</taxon>
        <taxon>Uroviricota</taxon>
        <taxon>Caudoviricetes</taxon>
        <taxon>Popoffvirus</taxon>
        <taxon>Popoffvirus pv56</taxon>
    </lineage>
</organism>
<accession>A0A219YBF8</accession>
<dbReference type="Proteomes" id="UP000225772">
    <property type="component" value="Segment"/>
</dbReference>
<evidence type="ECO:0000313" key="2">
    <source>
        <dbReference type="Proteomes" id="UP000225772"/>
    </source>
</evidence>
<reference evidence="1 2" key="1">
    <citation type="journal article" date="2017" name="Sci. Rep.">
        <title>Characterization and diversity of phages infecting Aeromonas salmonicida subsp. salmonicida.</title>
        <authorList>
            <person name="Vincent A.T."/>
            <person name="Paquet V.E."/>
            <person name="Bernatchez A."/>
            <person name="Tremblay D.M."/>
            <person name="Moineau S."/>
            <person name="Charette S.J."/>
        </authorList>
    </citation>
    <scope>NUCLEOTIDE SEQUENCE [LARGE SCALE GENOMIC DNA]</scope>
</reference>
<sequence length="129" mass="14336">MRRTETVEITEGRDTGKKYQITEMSAEAAEWWAFRALQAVASSNVDLNLQAPMRELAVQGIKALAGVTPDMARPLLDEMMSCVQILVPATQKPRALLDGDIEDVKTRFMLRKAVMELHLGFSTGGEEQI</sequence>